<reference evidence="15 16" key="1">
    <citation type="submission" date="2015-02" db="EMBL/GenBank/DDBJ databases">
        <title>Single cell genomics of a rare environmental alphaproteobacterium provides unique insights into Rickettsiaceae evolution.</title>
        <authorList>
            <person name="Martijn J."/>
            <person name="Schulz F."/>
            <person name="Zaremba-Niedzwiedzka K."/>
            <person name="Viklund J."/>
            <person name="Stepanauskas R."/>
            <person name="Andersson S.G.E."/>
            <person name="Horn M."/>
            <person name="Guy L."/>
            <person name="Ettema T.J.G."/>
        </authorList>
    </citation>
    <scope>NUCLEOTIDE SEQUENCE [LARGE SCALE GENOMIC DNA]</scope>
    <source>
        <strain evidence="15 16">SCGC AAA041-L04</strain>
    </source>
</reference>
<keyword evidence="11 13" id="KW-0472">Membrane</keyword>
<evidence type="ECO:0000256" key="7">
    <source>
        <dbReference type="ARBA" id="ARBA00022857"/>
    </source>
</evidence>
<keyword evidence="9 13" id="KW-1133">Transmembrane helix</keyword>
<evidence type="ECO:0000256" key="5">
    <source>
        <dbReference type="ARBA" id="ARBA00022519"/>
    </source>
</evidence>
<evidence type="ECO:0000256" key="13">
    <source>
        <dbReference type="SAM" id="Phobius"/>
    </source>
</evidence>
<comment type="caution">
    <text evidence="15">The sequence shown here is derived from an EMBL/GenBank/DDBJ whole genome shotgun (WGS) entry which is preliminary data.</text>
</comment>
<evidence type="ECO:0000256" key="9">
    <source>
        <dbReference type="ARBA" id="ARBA00022989"/>
    </source>
</evidence>
<keyword evidence="16" id="KW-1185">Reference proteome</keyword>
<sequence>MDSNIAIIHKSANKLVEDAVSLTQKLQLLIDSSATGPGVDPFVYAITIFVLACFVGYYVIWKVTPALHTPLMALTNAISGIILLGAIIAVGPEDFDLPQFTGFIAVILASINIFGGFIVTQRMLQMFRKK</sequence>
<evidence type="ECO:0000256" key="11">
    <source>
        <dbReference type="ARBA" id="ARBA00023136"/>
    </source>
</evidence>
<keyword evidence="5" id="KW-0997">Cell inner membrane</keyword>
<accession>A0A0F5MPT7</accession>
<feature type="transmembrane region" description="Helical" evidence="13">
    <location>
        <begin position="73"/>
        <end position="91"/>
    </location>
</feature>
<dbReference type="PANTHER" id="PTHR10160">
    <property type="entry name" value="NAD(P) TRANSHYDROGENASE"/>
    <property type="match status" value="1"/>
</dbReference>
<dbReference type="InterPro" id="IPR024605">
    <property type="entry name" value="NADP_transhyd_a_C"/>
</dbReference>
<dbReference type="GO" id="GO:0016491">
    <property type="term" value="F:oxidoreductase activity"/>
    <property type="evidence" value="ECO:0007669"/>
    <property type="project" value="UniProtKB-KW"/>
</dbReference>
<evidence type="ECO:0000256" key="12">
    <source>
        <dbReference type="ARBA" id="ARBA00048202"/>
    </source>
</evidence>
<keyword evidence="7" id="KW-0521">NADP</keyword>
<evidence type="ECO:0000256" key="2">
    <source>
        <dbReference type="ARBA" id="ARBA00004429"/>
    </source>
</evidence>
<comment type="catalytic activity">
    <reaction evidence="12">
        <text>NAD(+) + NADPH + H(+)(in) = NADH + NADP(+) + H(+)(out)</text>
        <dbReference type="Rhea" id="RHEA:47992"/>
        <dbReference type="ChEBI" id="CHEBI:15378"/>
        <dbReference type="ChEBI" id="CHEBI:57540"/>
        <dbReference type="ChEBI" id="CHEBI:57783"/>
        <dbReference type="ChEBI" id="CHEBI:57945"/>
        <dbReference type="ChEBI" id="CHEBI:58349"/>
        <dbReference type="EC" id="7.1.1.1"/>
    </reaction>
</comment>
<evidence type="ECO:0000259" key="14">
    <source>
        <dbReference type="Pfam" id="PF12769"/>
    </source>
</evidence>
<dbReference type="GO" id="GO:0050661">
    <property type="term" value="F:NADP binding"/>
    <property type="evidence" value="ECO:0007669"/>
    <property type="project" value="TreeGrafter"/>
</dbReference>
<dbReference type="GO" id="GO:0006740">
    <property type="term" value="P:NADPH regeneration"/>
    <property type="evidence" value="ECO:0007669"/>
    <property type="project" value="TreeGrafter"/>
</dbReference>
<keyword evidence="6 13" id="KW-0812">Transmembrane</keyword>
<protein>
    <recommendedName>
        <fullName evidence="3">proton-translocating NAD(P)(+) transhydrogenase</fullName>
        <ecNumber evidence="3">7.1.1.1</ecNumber>
    </recommendedName>
</protein>
<evidence type="ECO:0000256" key="8">
    <source>
        <dbReference type="ARBA" id="ARBA00022967"/>
    </source>
</evidence>
<evidence type="ECO:0000256" key="3">
    <source>
        <dbReference type="ARBA" id="ARBA00012943"/>
    </source>
</evidence>
<evidence type="ECO:0000313" key="16">
    <source>
        <dbReference type="Proteomes" id="UP000033358"/>
    </source>
</evidence>
<keyword evidence="15" id="KW-0560">Oxidoreductase</keyword>
<gene>
    <name evidence="15" type="primary">pntA</name>
    <name evidence="15" type="ORF">SZ25_00310</name>
</gene>
<dbReference type="PANTHER" id="PTHR10160:SF19">
    <property type="entry name" value="PROTON-TRANSLOCATING NAD(P)(+) TRANSHYDROGENASE"/>
    <property type="match status" value="1"/>
</dbReference>
<feature type="transmembrane region" description="Helical" evidence="13">
    <location>
        <begin position="42"/>
        <end position="61"/>
    </location>
</feature>
<dbReference type="PATRIC" id="fig|1607817.3.peg.307"/>
<comment type="function">
    <text evidence="1">The transhydrogenation between NADH and NADP is coupled to respiration and ATP hydrolysis and functions as a proton pump across the membrane.</text>
</comment>
<keyword evidence="8" id="KW-1278">Translocase</keyword>
<dbReference type="EMBL" id="JYHA01000050">
    <property type="protein sequence ID" value="KKB96594.1"/>
    <property type="molecule type" value="Genomic_DNA"/>
</dbReference>
<dbReference type="Pfam" id="PF12769">
    <property type="entry name" value="PNTB_4TM"/>
    <property type="match status" value="1"/>
</dbReference>
<evidence type="ECO:0000256" key="1">
    <source>
        <dbReference type="ARBA" id="ARBA00003943"/>
    </source>
</evidence>
<evidence type="ECO:0000256" key="6">
    <source>
        <dbReference type="ARBA" id="ARBA00022692"/>
    </source>
</evidence>
<dbReference type="GO" id="GO:0008750">
    <property type="term" value="F:proton-translocating NAD(P)+ transhydrogenase activity"/>
    <property type="evidence" value="ECO:0007669"/>
    <property type="project" value="UniProtKB-EC"/>
</dbReference>
<evidence type="ECO:0000256" key="4">
    <source>
        <dbReference type="ARBA" id="ARBA00022475"/>
    </source>
</evidence>
<feature type="domain" description="NAD(P) transhydrogenase alpha subunit C-terminal" evidence="14">
    <location>
        <begin position="46"/>
        <end position="129"/>
    </location>
</feature>
<keyword evidence="4" id="KW-1003">Cell membrane</keyword>
<feature type="transmembrane region" description="Helical" evidence="13">
    <location>
        <begin position="97"/>
        <end position="120"/>
    </location>
</feature>
<dbReference type="AlphaFoldDB" id="A0A0F5MPT7"/>
<proteinExistence type="predicted"/>
<evidence type="ECO:0000256" key="10">
    <source>
        <dbReference type="ARBA" id="ARBA00023027"/>
    </source>
</evidence>
<dbReference type="EC" id="7.1.1.1" evidence="3"/>
<comment type="subcellular location">
    <subcellularLocation>
        <location evidence="2">Cell inner membrane</location>
        <topology evidence="2">Multi-pass membrane protein</topology>
    </subcellularLocation>
</comment>
<dbReference type="Proteomes" id="UP000033358">
    <property type="component" value="Unassembled WGS sequence"/>
</dbReference>
<name>A0A0F5MPT7_9RICK</name>
<organism evidence="15 16">
    <name type="scientific">Candidatus Arcanibacter lacustris</name>
    <dbReference type="NCBI Taxonomy" id="1607817"/>
    <lineage>
        <taxon>Bacteria</taxon>
        <taxon>Pseudomonadati</taxon>
        <taxon>Pseudomonadota</taxon>
        <taxon>Alphaproteobacteria</taxon>
        <taxon>Rickettsiales</taxon>
        <taxon>Candidatus Arcanibacter</taxon>
    </lineage>
</organism>
<keyword evidence="10" id="KW-0520">NAD</keyword>
<evidence type="ECO:0000313" key="15">
    <source>
        <dbReference type="EMBL" id="KKB96594.1"/>
    </source>
</evidence>
<dbReference type="GO" id="GO:0005886">
    <property type="term" value="C:plasma membrane"/>
    <property type="evidence" value="ECO:0007669"/>
    <property type="project" value="UniProtKB-SubCell"/>
</dbReference>